<feature type="transmembrane region" description="Helical" evidence="1">
    <location>
        <begin position="91"/>
        <end position="110"/>
    </location>
</feature>
<keyword evidence="1" id="KW-0812">Transmembrane</keyword>
<feature type="transmembrane region" description="Helical" evidence="1">
    <location>
        <begin position="117"/>
        <end position="137"/>
    </location>
</feature>
<evidence type="ECO:0000313" key="2">
    <source>
        <dbReference type="EMBL" id="AWV24638.1"/>
    </source>
</evidence>
<dbReference type="Pfam" id="PF04224">
    <property type="entry name" value="DUF417"/>
    <property type="match status" value="1"/>
</dbReference>
<feature type="transmembrane region" description="Helical" evidence="1">
    <location>
        <begin position="44"/>
        <end position="63"/>
    </location>
</feature>
<reference evidence="2" key="1">
    <citation type="submission" date="2017-12" db="EMBL/GenBank/DDBJ databases">
        <authorList>
            <person name="Martens C."/>
            <person name="Dahlstrom E."/>
            <person name="Barbian K."/>
            <person name="Sykora L."/>
            <person name="Ricklefs S."/>
            <person name="Bruno D."/>
            <person name="Anzick I."/>
            <person name="Myles I."/>
            <person name="Datta S.K."/>
        </authorList>
    </citation>
    <scope>NUCLEOTIDE SEQUENCE</scope>
    <source>
        <strain evidence="2">AD2</strain>
    </source>
</reference>
<dbReference type="PANTHER" id="PTHR40106:SF1">
    <property type="entry name" value="INNER MEMBRANE PROTEIN RCLC"/>
    <property type="match status" value="1"/>
</dbReference>
<organism evidence="2">
    <name type="scientific">Roseomonas mucosa</name>
    <dbReference type="NCBI Taxonomy" id="207340"/>
    <lineage>
        <taxon>Bacteria</taxon>
        <taxon>Pseudomonadati</taxon>
        <taxon>Pseudomonadota</taxon>
        <taxon>Alphaproteobacteria</taxon>
        <taxon>Acetobacterales</taxon>
        <taxon>Roseomonadaceae</taxon>
        <taxon>Roseomonas</taxon>
    </lineage>
</organism>
<dbReference type="GO" id="GO:1901530">
    <property type="term" value="P:response to hypochlorite"/>
    <property type="evidence" value="ECO:0007669"/>
    <property type="project" value="TreeGrafter"/>
</dbReference>
<dbReference type="InterPro" id="IPR007339">
    <property type="entry name" value="RclC-like"/>
</dbReference>
<feature type="transmembrane region" description="Helical" evidence="1">
    <location>
        <begin position="157"/>
        <end position="176"/>
    </location>
</feature>
<keyword evidence="1" id="KW-1133">Transmembrane helix</keyword>
<evidence type="ECO:0008006" key="3">
    <source>
        <dbReference type="Google" id="ProtNLM"/>
    </source>
</evidence>
<gene>
    <name evidence="2" type="ORF">RADP37_02670</name>
</gene>
<name>A0A4Y1N3A5_9PROT</name>
<sequence>MPIAQSATIVRDALTIIPFEEFDMSIFDRYELFVPERSRKELALLRWALVIVFSWFGAMKFTAYEADGIAPFIGHSPIMSWLGMFGVQGQSYLVGVIELSTAVVLALGAFRPLSSALGALMSAATYFITLTFFFTTPGVGEPTAGGFPAISAAPGQFLLKDAVLLAASLVLLLASVQPKNERLGR</sequence>
<dbReference type="PANTHER" id="PTHR40106">
    <property type="entry name" value="INNER MEMBRANE PROTEIN RCLC"/>
    <property type="match status" value="1"/>
</dbReference>
<dbReference type="EMBL" id="CP025189">
    <property type="protein sequence ID" value="AWV24638.1"/>
    <property type="molecule type" value="Genomic_DNA"/>
</dbReference>
<proteinExistence type="predicted"/>
<dbReference type="AlphaFoldDB" id="A0A4Y1N3A5"/>
<keyword evidence="1" id="KW-0472">Membrane</keyword>
<evidence type="ECO:0000256" key="1">
    <source>
        <dbReference type="SAM" id="Phobius"/>
    </source>
</evidence>
<dbReference type="GO" id="GO:0005886">
    <property type="term" value="C:plasma membrane"/>
    <property type="evidence" value="ECO:0007669"/>
    <property type="project" value="TreeGrafter"/>
</dbReference>
<protein>
    <recommendedName>
        <fullName evidence="3">Inner membrane protein ykgB</fullName>
    </recommendedName>
</protein>
<accession>A0A4Y1N3A5</accession>